<dbReference type="GO" id="GO:0051693">
    <property type="term" value="P:actin filament capping"/>
    <property type="evidence" value="ECO:0007669"/>
    <property type="project" value="UniProtKB-KW"/>
</dbReference>
<dbReference type="InterPro" id="IPR029006">
    <property type="entry name" value="ADF-H/Gelsolin-like_dom_sf"/>
</dbReference>
<dbReference type="Gene3D" id="3.40.20.10">
    <property type="entry name" value="Severin"/>
    <property type="match status" value="3"/>
</dbReference>
<dbReference type="FunFam" id="3.40.20.10:FF:000043">
    <property type="entry name" value="macrophage-capping protein-like isoform X2"/>
    <property type="match status" value="1"/>
</dbReference>
<dbReference type="InParanoid" id="A0A151ZCX0"/>
<dbReference type="PANTHER" id="PTHR11977">
    <property type="entry name" value="VILLIN"/>
    <property type="match status" value="1"/>
</dbReference>
<reference evidence="6 7" key="1">
    <citation type="submission" date="2015-12" db="EMBL/GenBank/DDBJ databases">
        <title>Dictyostelia acquired genes for synthesis and detection of signals that induce cell-type specialization by lateral gene transfer from prokaryotes.</title>
        <authorList>
            <person name="Gloeckner G."/>
            <person name="Schaap P."/>
        </authorList>
    </citation>
    <scope>NUCLEOTIDE SEQUENCE [LARGE SCALE GENOMIC DNA]</scope>
    <source>
        <strain evidence="6 7">TK</strain>
    </source>
</reference>
<dbReference type="GO" id="GO:0005737">
    <property type="term" value="C:cytoplasm"/>
    <property type="evidence" value="ECO:0007669"/>
    <property type="project" value="TreeGrafter"/>
</dbReference>
<dbReference type="InterPro" id="IPR007122">
    <property type="entry name" value="Villin/Gelsolin"/>
</dbReference>
<accession>A0A151ZCX0</accession>
<dbReference type="Proteomes" id="UP000076078">
    <property type="component" value="Unassembled WGS sequence"/>
</dbReference>
<comment type="caution">
    <text evidence="6">The sequence shown here is derived from an EMBL/GenBank/DDBJ whole genome shotgun (WGS) entry which is preliminary data.</text>
</comment>
<protein>
    <submittedName>
        <fullName evidence="6">Severin</fullName>
    </submittedName>
</protein>
<dbReference type="OrthoDB" id="6375767at2759"/>
<evidence type="ECO:0000256" key="3">
    <source>
        <dbReference type="ARBA" id="ARBA00022737"/>
    </source>
</evidence>
<evidence type="ECO:0000313" key="7">
    <source>
        <dbReference type="Proteomes" id="UP000076078"/>
    </source>
</evidence>
<dbReference type="GO" id="GO:0015629">
    <property type="term" value="C:actin cytoskeleton"/>
    <property type="evidence" value="ECO:0007669"/>
    <property type="project" value="TreeGrafter"/>
</dbReference>
<dbReference type="PRINTS" id="PR00597">
    <property type="entry name" value="GELSOLIN"/>
</dbReference>
<dbReference type="CDD" id="cd11292">
    <property type="entry name" value="gelsolin_S3_like"/>
    <property type="match status" value="1"/>
</dbReference>
<feature type="domain" description="Gelsolin-like" evidence="5">
    <location>
        <begin position="59"/>
        <end position="135"/>
    </location>
</feature>
<dbReference type="STRING" id="361077.A0A151ZCX0"/>
<dbReference type="OMA" id="HDMTLAK"/>
<evidence type="ECO:0000256" key="1">
    <source>
        <dbReference type="ARBA" id="ARBA00008418"/>
    </source>
</evidence>
<feature type="domain" description="Gelsolin-like" evidence="5">
    <location>
        <begin position="174"/>
        <end position="239"/>
    </location>
</feature>
<dbReference type="CDD" id="cd11290">
    <property type="entry name" value="gelsolin_S1_like"/>
    <property type="match status" value="1"/>
</dbReference>
<dbReference type="AlphaFoldDB" id="A0A151ZCX0"/>
<comment type="similarity">
    <text evidence="1">Belongs to the villin/gelsolin family.</text>
</comment>
<feature type="domain" description="Gelsolin-like" evidence="5">
    <location>
        <begin position="293"/>
        <end position="359"/>
    </location>
</feature>
<dbReference type="SUPFAM" id="SSF55753">
    <property type="entry name" value="Actin depolymerizing proteins"/>
    <property type="match status" value="3"/>
</dbReference>
<organism evidence="6 7">
    <name type="scientific">Tieghemostelium lacteum</name>
    <name type="common">Slime mold</name>
    <name type="synonym">Dictyostelium lacteum</name>
    <dbReference type="NCBI Taxonomy" id="361077"/>
    <lineage>
        <taxon>Eukaryota</taxon>
        <taxon>Amoebozoa</taxon>
        <taxon>Evosea</taxon>
        <taxon>Eumycetozoa</taxon>
        <taxon>Dictyostelia</taxon>
        <taxon>Dictyosteliales</taxon>
        <taxon>Raperosteliaceae</taxon>
        <taxon>Tieghemostelium</taxon>
    </lineage>
</organism>
<evidence type="ECO:0000313" key="6">
    <source>
        <dbReference type="EMBL" id="KYQ91790.1"/>
    </source>
</evidence>
<dbReference type="Pfam" id="PF00626">
    <property type="entry name" value="Gelsolin"/>
    <property type="match status" value="3"/>
</dbReference>
<dbReference type="CDD" id="cd11289">
    <property type="entry name" value="gelsolin_S2_like"/>
    <property type="match status" value="1"/>
</dbReference>
<dbReference type="GO" id="GO:0008154">
    <property type="term" value="P:actin polymerization or depolymerization"/>
    <property type="evidence" value="ECO:0007669"/>
    <property type="project" value="TreeGrafter"/>
</dbReference>
<evidence type="ECO:0000256" key="4">
    <source>
        <dbReference type="ARBA" id="ARBA00023203"/>
    </source>
</evidence>
<evidence type="ECO:0000259" key="5">
    <source>
        <dbReference type="Pfam" id="PF00626"/>
    </source>
</evidence>
<name>A0A151ZCX0_TIELA</name>
<dbReference type="EMBL" id="LODT01000034">
    <property type="protein sequence ID" value="KYQ91790.1"/>
    <property type="molecule type" value="Genomic_DNA"/>
</dbReference>
<proteinExistence type="inferred from homology"/>
<dbReference type="SMART" id="SM00262">
    <property type="entry name" value="GEL"/>
    <property type="match status" value="3"/>
</dbReference>
<dbReference type="InterPro" id="IPR007123">
    <property type="entry name" value="Gelsolin-like_dom"/>
</dbReference>
<sequence>MIKTRKLNIADTNIAAIGSDLDKKCRTDKAEKEIQWKGAGVNAGVTIWRIESFKVVPWPKDQYGKFFEGDSYIVLNSIKGADGKLKHDIHFWLGEQTSQDEAGTAAYKTVELDDYLGGGPVEYREVQGFESPRFLSLFPNNAIFILRGGIQSGFNHVKPEEYKPRLLHISGDKHVRVAEVDLTTKSLNSGDVFLLDAGLKIYQFNGSKSSGNERTKGASLARAIDDERKGQPQVIVFTETDTDIPAEFWTILGGKGPIAGPVAKPVVPTEKALFKLSDASGKLTFTQVAKGKIPRKALDTNDAFILDAGFEVFVWIGLKASANEKKNAFGYATDYLKTHNRPEFTSVVRILETGENEVFESSFDC</sequence>
<dbReference type="GO" id="GO:0051015">
    <property type="term" value="F:actin filament binding"/>
    <property type="evidence" value="ECO:0007669"/>
    <property type="project" value="InterPro"/>
</dbReference>
<dbReference type="FunCoup" id="A0A151ZCX0">
    <property type="interactions" value="8"/>
</dbReference>
<keyword evidence="7" id="KW-1185">Reference proteome</keyword>
<gene>
    <name evidence="6" type="ORF">DLAC_07585</name>
</gene>
<keyword evidence="2" id="KW-0117">Actin capping</keyword>
<dbReference type="PANTHER" id="PTHR11977:SF130">
    <property type="entry name" value="SEVERIN"/>
    <property type="match status" value="1"/>
</dbReference>
<keyword evidence="4" id="KW-0009">Actin-binding</keyword>
<evidence type="ECO:0000256" key="2">
    <source>
        <dbReference type="ARBA" id="ARBA00022467"/>
    </source>
</evidence>
<keyword evidence="3" id="KW-0677">Repeat</keyword>